<evidence type="ECO:0000313" key="7">
    <source>
        <dbReference type="EMBL" id="EKD66766.1"/>
    </source>
</evidence>
<comment type="function">
    <text evidence="5 6">Binds directly to 23S ribosomal RNA and is necessary for the in vitro assembly process of the 50S ribosomal subunit. It is not involved in the protein synthesizing functions of that subunit.</text>
</comment>
<dbReference type="EMBL" id="AMFJ01021599">
    <property type="protein sequence ID" value="EKD66766.1"/>
    <property type="molecule type" value="Genomic_DNA"/>
</dbReference>
<accession>K2AYC1</accession>
<name>K2AYC1_9BACT</name>
<evidence type="ECO:0000256" key="2">
    <source>
        <dbReference type="ARBA" id="ARBA00022980"/>
    </source>
</evidence>
<evidence type="ECO:0000256" key="5">
    <source>
        <dbReference type="HAMAP-Rule" id="MF_00382"/>
    </source>
</evidence>
<dbReference type="FunFam" id="1.10.1900.20:FF:000001">
    <property type="entry name" value="50S ribosomal protein L20"/>
    <property type="match status" value="1"/>
</dbReference>
<evidence type="ECO:0000256" key="4">
    <source>
        <dbReference type="ARBA" id="ARBA00035172"/>
    </source>
</evidence>
<dbReference type="GO" id="GO:0005840">
    <property type="term" value="C:ribosome"/>
    <property type="evidence" value="ECO:0007669"/>
    <property type="project" value="UniProtKB-KW"/>
</dbReference>
<dbReference type="Gene3D" id="1.10.1900.20">
    <property type="entry name" value="Ribosomal protein L20"/>
    <property type="match status" value="1"/>
</dbReference>
<evidence type="ECO:0000256" key="6">
    <source>
        <dbReference type="RuleBase" id="RU000560"/>
    </source>
</evidence>
<dbReference type="AlphaFoldDB" id="K2AYC1"/>
<keyword evidence="3 5" id="KW-0687">Ribonucleoprotein</keyword>
<dbReference type="PANTHER" id="PTHR10986">
    <property type="entry name" value="39S RIBOSOMAL PROTEIN L20"/>
    <property type="match status" value="1"/>
</dbReference>
<protein>
    <recommendedName>
        <fullName evidence="4 5">Large ribosomal subunit protein bL20</fullName>
    </recommendedName>
</protein>
<dbReference type="NCBIfam" id="TIGR01032">
    <property type="entry name" value="rplT_bact"/>
    <property type="match status" value="1"/>
</dbReference>
<dbReference type="SUPFAM" id="SSF74731">
    <property type="entry name" value="Ribosomal protein L20"/>
    <property type="match status" value="1"/>
</dbReference>
<dbReference type="HAMAP" id="MF_00382">
    <property type="entry name" value="Ribosomal_bL20"/>
    <property type="match status" value="1"/>
</dbReference>
<comment type="similarity">
    <text evidence="1 5 6">Belongs to the bacterial ribosomal protein bL20 family.</text>
</comment>
<keyword evidence="5 6" id="KW-0694">RNA-binding</keyword>
<gene>
    <name evidence="5" type="primary">rplT</name>
    <name evidence="7" type="ORF">ACD_49C00013G0008</name>
</gene>
<dbReference type="GO" id="GO:1990904">
    <property type="term" value="C:ribonucleoprotein complex"/>
    <property type="evidence" value="ECO:0007669"/>
    <property type="project" value="UniProtKB-KW"/>
</dbReference>
<dbReference type="Pfam" id="PF00453">
    <property type="entry name" value="Ribosomal_L20"/>
    <property type="match status" value="1"/>
</dbReference>
<keyword evidence="5 6" id="KW-0699">rRNA-binding</keyword>
<evidence type="ECO:0000256" key="1">
    <source>
        <dbReference type="ARBA" id="ARBA00007698"/>
    </source>
</evidence>
<dbReference type="Gene3D" id="6.10.160.10">
    <property type="match status" value="1"/>
</dbReference>
<reference evidence="7" key="1">
    <citation type="journal article" date="2012" name="Science">
        <title>Fermentation, hydrogen, and sulfur metabolism in multiple uncultivated bacterial phyla.</title>
        <authorList>
            <person name="Wrighton K.C."/>
            <person name="Thomas B.C."/>
            <person name="Sharon I."/>
            <person name="Miller C.S."/>
            <person name="Castelle C.J."/>
            <person name="VerBerkmoes N.C."/>
            <person name="Wilkins M.J."/>
            <person name="Hettich R.L."/>
            <person name="Lipton M.S."/>
            <person name="Williams K.H."/>
            <person name="Long P.E."/>
            <person name="Banfield J.F."/>
        </authorList>
    </citation>
    <scope>NUCLEOTIDE SEQUENCE [LARGE SCALE GENOMIC DNA]</scope>
</reference>
<dbReference type="GO" id="GO:0000027">
    <property type="term" value="P:ribosomal large subunit assembly"/>
    <property type="evidence" value="ECO:0007669"/>
    <property type="project" value="UniProtKB-UniRule"/>
</dbReference>
<dbReference type="CDD" id="cd07026">
    <property type="entry name" value="Ribosomal_L20"/>
    <property type="match status" value="1"/>
</dbReference>
<evidence type="ECO:0000256" key="3">
    <source>
        <dbReference type="ARBA" id="ARBA00023274"/>
    </source>
</evidence>
<dbReference type="PRINTS" id="PR00062">
    <property type="entry name" value="RIBOSOMALL20"/>
</dbReference>
<dbReference type="GO" id="GO:0019843">
    <property type="term" value="F:rRNA binding"/>
    <property type="evidence" value="ECO:0007669"/>
    <property type="project" value="UniProtKB-UniRule"/>
</dbReference>
<keyword evidence="2 5" id="KW-0689">Ribosomal protein</keyword>
<dbReference type="InterPro" id="IPR035566">
    <property type="entry name" value="Ribosomal_protein_bL20_C"/>
</dbReference>
<sequence>MTRVKRGLQTRKRHKNLLAQVKGFRMMNGNVFSRAKNALAKSWTNAYIGRKLKKRDFRGLWTIRINNAARLHGLNYSTFINLLTTKKVALNRKVLSNLAITNPEVFKNIVEFVK</sequence>
<dbReference type="GO" id="GO:0006412">
    <property type="term" value="P:translation"/>
    <property type="evidence" value="ECO:0007669"/>
    <property type="project" value="InterPro"/>
</dbReference>
<comment type="caution">
    <text evidence="7">The sequence shown here is derived from an EMBL/GenBank/DDBJ whole genome shotgun (WGS) entry which is preliminary data.</text>
</comment>
<dbReference type="InterPro" id="IPR005813">
    <property type="entry name" value="Ribosomal_bL20"/>
</dbReference>
<dbReference type="GO" id="GO:0003735">
    <property type="term" value="F:structural constituent of ribosome"/>
    <property type="evidence" value="ECO:0007669"/>
    <property type="project" value="InterPro"/>
</dbReference>
<proteinExistence type="inferred from homology"/>
<organism evidence="7">
    <name type="scientific">uncultured bacterium</name>
    <name type="common">gcode 4</name>
    <dbReference type="NCBI Taxonomy" id="1234023"/>
    <lineage>
        <taxon>Bacteria</taxon>
        <taxon>environmental samples</taxon>
    </lineage>
</organism>